<name>A0A3M0CS89_9PROT</name>
<dbReference type="Pfam" id="PF03061">
    <property type="entry name" value="4HBT"/>
    <property type="match status" value="1"/>
</dbReference>
<dbReference type="PROSITE" id="PS51770">
    <property type="entry name" value="HOTDOG_ACOT"/>
    <property type="match status" value="1"/>
</dbReference>
<dbReference type="GO" id="GO:0006637">
    <property type="term" value="P:acyl-CoA metabolic process"/>
    <property type="evidence" value="ECO:0007669"/>
    <property type="project" value="TreeGrafter"/>
</dbReference>
<sequence>MPSKNQQEPCGEPAGPVTIRTVPQQRDLNINGNIFGGWVLSQMDIAGALIAGEHAAGRVATVAVEAMKFYQPVNLGDTVSVYAELEKVGRTSLTVAINVFAERPGKSDRRRVTEGRFVFVAIDENGQPRPVIQTHPA</sequence>
<dbReference type="InterPro" id="IPR040170">
    <property type="entry name" value="Cytosol_ACT"/>
</dbReference>
<dbReference type="InterPro" id="IPR006683">
    <property type="entry name" value="Thioestr_dom"/>
</dbReference>
<keyword evidence="6" id="KW-1185">Reference proteome</keyword>
<evidence type="ECO:0000256" key="1">
    <source>
        <dbReference type="ARBA" id="ARBA00010458"/>
    </source>
</evidence>
<dbReference type="PANTHER" id="PTHR11049:SF5">
    <property type="entry name" value="ACYL-COA THIOESTER HYDROLASE YCIA"/>
    <property type="match status" value="1"/>
</dbReference>
<evidence type="ECO:0000313" key="5">
    <source>
        <dbReference type="EMBL" id="RMB11725.1"/>
    </source>
</evidence>
<dbReference type="AlphaFoldDB" id="A0A3M0CS89"/>
<evidence type="ECO:0000313" key="6">
    <source>
        <dbReference type="Proteomes" id="UP000271227"/>
    </source>
</evidence>
<dbReference type="GO" id="GO:0052816">
    <property type="term" value="F:long-chain fatty acyl-CoA hydrolase activity"/>
    <property type="evidence" value="ECO:0007669"/>
    <property type="project" value="TreeGrafter"/>
</dbReference>
<dbReference type="FunCoup" id="A0A3M0CS89">
    <property type="interactions" value="204"/>
</dbReference>
<comment type="caution">
    <text evidence="5">The sequence shown here is derived from an EMBL/GenBank/DDBJ whole genome shotgun (WGS) entry which is preliminary data.</text>
</comment>
<dbReference type="PANTHER" id="PTHR11049">
    <property type="entry name" value="ACYL COENZYME A THIOESTER HYDROLASE"/>
    <property type="match status" value="1"/>
</dbReference>
<dbReference type="Gene3D" id="3.10.129.10">
    <property type="entry name" value="Hotdog Thioesterase"/>
    <property type="match status" value="1"/>
</dbReference>
<dbReference type="InParanoid" id="A0A3M0CS89"/>
<dbReference type="RefSeq" id="WP_121936975.1">
    <property type="nucleotide sequence ID" value="NZ_REFR01000009.1"/>
</dbReference>
<evidence type="ECO:0000256" key="3">
    <source>
        <dbReference type="PROSITE-ProRule" id="PRU01106"/>
    </source>
</evidence>
<dbReference type="InterPro" id="IPR033120">
    <property type="entry name" value="HOTDOG_ACOT"/>
</dbReference>
<evidence type="ECO:0000259" key="4">
    <source>
        <dbReference type="PROSITE" id="PS51770"/>
    </source>
</evidence>
<accession>A0A3M0CS89</accession>
<evidence type="ECO:0000256" key="2">
    <source>
        <dbReference type="ARBA" id="ARBA00022801"/>
    </source>
</evidence>
<gene>
    <name evidence="5" type="ORF">BXY39_0207</name>
</gene>
<dbReference type="Proteomes" id="UP000271227">
    <property type="component" value="Unassembled WGS sequence"/>
</dbReference>
<dbReference type="EMBL" id="REFR01000009">
    <property type="protein sequence ID" value="RMB11725.1"/>
    <property type="molecule type" value="Genomic_DNA"/>
</dbReference>
<dbReference type="InterPro" id="IPR029069">
    <property type="entry name" value="HotDog_dom_sf"/>
</dbReference>
<dbReference type="GO" id="GO:0005829">
    <property type="term" value="C:cytosol"/>
    <property type="evidence" value="ECO:0007669"/>
    <property type="project" value="TreeGrafter"/>
</dbReference>
<dbReference type="CDD" id="cd03442">
    <property type="entry name" value="BFIT_BACH"/>
    <property type="match status" value="1"/>
</dbReference>
<protein>
    <submittedName>
        <fullName evidence="5">Acyl-CoA thioesterase YciA</fullName>
    </submittedName>
</protein>
<organism evidence="5 6">
    <name type="scientific">Eilatimonas milleporae</name>
    <dbReference type="NCBI Taxonomy" id="911205"/>
    <lineage>
        <taxon>Bacteria</taxon>
        <taxon>Pseudomonadati</taxon>
        <taxon>Pseudomonadota</taxon>
        <taxon>Alphaproteobacteria</taxon>
        <taxon>Kordiimonadales</taxon>
        <taxon>Kordiimonadaceae</taxon>
        <taxon>Eilatimonas</taxon>
    </lineage>
</organism>
<dbReference type="GO" id="GO:0009062">
    <property type="term" value="P:fatty acid catabolic process"/>
    <property type="evidence" value="ECO:0007669"/>
    <property type="project" value="TreeGrafter"/>
</dbReference>
<dbReference type="SUPFAM" id="SSF54637">
    <property type="entry name" value="Thioesterase/thiol ester dehydrase-isomerase"/>
    <property type="match status" value="1"/>
</dbReference>
<feature type="domain" description="HotDog ACOT-type" evidence="4">
    <location>
        <begin position="13"/>
        <end position="125"/>
    </location>
</feature>
<proteinExistence type="inferred from homology"/>
<keyword evidence="2 3" id="KW-0378">Hydrolase</keyword>
<dbReference type="OrthoDB" id="9801856at2"/>
<comment type="similarity">
    <text evidence="1">Belongs to the acyl coenzyme A hydrolase family.</text>
</comment>
<reference evidence="5 6" key="1">
    <citation type="submission" date="2018-10" db="EMBL/GenBank/DDBJ databases">
        <title>Genomic Encyclopedia of Archaeal and Bacterial Type Strains, Phase II (KMG-II): from individual species to whole genera.</title>
        <authorList>
            <person name="Goeker M."/>
        </authorList>
    </citation>
    <scope>NUCLEOTIDE SEQUENCE [LARGE SCALE GENOMIC DNA]</scope>
    <source>
        <strain evidence="5 6">DSM 25217</strain>
    </source>
</reference>